<feature type="transmembrane region" description="Helical" evidence="7">
    <location>
        <begin position="334"/>
        <end position="355"/>
    </location>
</feature>
<keyword evidence="2" id="KW-0813">Transport</keyword>
<feature type="transmembrane region" description="Helical" evidence="7">
    <location>
        <begin position="305"/>
        <end position="327"/>
    </location>
</feature>
<dbReference type="Gene3D" id="1.20.1250.20">
    <property type="entry name" value="MFS general substrate transporter like domains"/>
    <property type="match status" value="1"/>
</dbReference>
<evidence type="ECO:0000256" key="5">
    <source>
        <dbReference type="ARBA" id="ARBA00022989"/>
    </source>
</evidence>
<dbReference type="GO" id="GO:0005886">
    <property type="term" value="C:plasma membrane"/>
    <property type="evidence" value="ECO:0007669"/>
    <property type="project" value="UniProtKB-SubCell"/>
</dbReference>
<evidence type="ECO:0000256" key="4">
    <source>
        <dbReference type="ARBA" id="ARBA00022692"/>
    </source>
</evidence>
<feature type="transmembrane region" description="Helical" evidence="7">
    <location>
        <begin position="269"/>
        <end position="293"/>
    </location>
</feature>
<dbReference type="InterPro" id="IPR020846">
    <property type="entry name" value="MFS_dom"/>
</dbReference>
<evidence type="ECO:0000256" key="1">
    <source>
        <dbReference type="ARBA" id="ARBA00004651"/>
    </source>
</evidence>
<dbReference type="PANTHER" id="PTHR42718:SF47">
    <property type="entry name" value="METHYL VIOLOGEN RESISTANCE PROTEIN SMVA"/>
    <property type="match status" value="1"/>
</dbReference>
<dbReference type="AlphaFoldDB" id="A0A919S6Q4"/>
<feature type="transmembrane region" description="Helical" evidence="7">
    <location>
        <begin position="202"/>
        <end position="224"/>
    </location>
</feature>
<dbReference type="InterPro" id="IPR036259">
    <property type="entry name" value="MFS_trans_sf"/>
</dbReference>
<dbReference type="InterPro" id="IPR011701">
    <property type="entry name" value="MFS"/>
</dbReference>
<feature type="domain" description="Major facilitator superfamily (MFS) profile" evidence="8">
    <location>
        <begin position="16"/>
        <end position="507"/>
    </location>
</feature>
<comment type="subcellular location">
    <subcellularLocation>
        <location evidence="1">Cell membrane</location>
        <topology evidence="1">Multi-pass membrane protein</topology>
    </subcellularLocation>
</comment>
<keyword evidence="4 7" id="KW-0812">Transmembrane</keyword>
<feature type="transmembrane region" description="Helical" evidence="7">
    <location>
        <begin position="361"/>
        <end position="385"/>
    </location>
</feature>
<sequence length="522" mass="54074">MRQYANSMAGKREWCGLAVLVLPTLLISMDMTALFFALPTLSAELEPSSAQLLWIMDIYAFLLAGSMITLGTLGDRIGRRRMLVIGGVAFGVASVLAAYSTSAEMLIASRAALGLAGATLAPSTLSLIRSMFLDDRQRRTAIAVWTAGFSGGAGLGPLLGGVLLEHFWWGSVFLINVPVMVLLVVLAPLLLPEFKASDPGRFDLVSAALSLAAVLPVVFGLKLVAEDGPAVLPVLAALFGLAMAAIFVRRQRRLPDPLIDVRLFAGRAFSTAVLANVFSIFALVGFGFFGTQYLQLVLGMRPLTAGLWTLLIAPAMVLSVTAGTMLVRRVRPGYVVAGAIGVMAAGFATLTQVYVHDSLPAVGVGFILLVGGSGAVGALAVDMIVAAAPPESAGAASALSETGSEFGGAMGVAVLGSIGAAVYHSRMDSAVPADLPADAAEATRDTLGGAVDVAKHLPEQLSGPLLQAAQEAFTEGMRLAAAAGTVLMAVIAVLAAVMLRHLRPDTDDRPAEPVDRQASLRS</sequence>
<evidence type="ECO:0000256" key="6">
    <source>
        <dbReference type="ARBA" id="ARBA00023136"/>
    </source>
</evidence>
<feature type="transmembrane region" description="Helical" evidence="7">
    <location>
        <begin position="166"/>
        <end position="190"/>
    </location>
</feature>
<accession>A0A919S6Q4</accession>
<evidence type="ECO:0000259" key="8">
    <source>
        <dbReference type="PROSITE" id="PS50850"/>
    </source>
</evidence>
<feature type="transmembrane region" description="Helical" evidence="7">
    <location>
        <begin position="140"/>
        <end position="160"/>
    </location>
</feature>
<gene>
    <name evidence="9" type="ORF">Aau02nite_20690</name>
</gene>
<evidence type="ECO:0000256" key="7">
    <source>
        <dbReference type="SAM" id="Phobius"/>
    </source>
</evidence>
<protein>
    <submittedName>
        <fullName evidence="9">MFS transporter</fullName>
    </submittedName>
</protein>
<keyword evidence="3" id="KW-1003">Cell membrane</keyword>
<dbReference type="EMBL" id="BOQL01000018">
    <property type="protein sequence ID" value="GIM65922.1"/>
    <property type="molecule type" value="Genomic_DNA"/>
</dbReference>
<feature type="transmembrane region" description="Helical" evidence="7">
    <location>
        <begin position="230"/>
        <end position="248"/>
    </location>
</feature>
<proteinExistence type="predicted"/>
<dbReference type="PANTHER" id="PTHR42718">
    <property type="entry name" value="MAJOR FACILITATOR SUPERFAMILY MULTIDRUG TRANSPORTER MFSC"/>
    <property type="match status" value="1"/>
</dbReference>
<keyword evidence="6 7" id="KW-0472">Membrane</keyword>
<reference evidence="9" key="1">
    <citation type="submission" date="2021-03" db="EMBL/GenBank/DDBJ databases">
        <title>Whole genome shotgun sequence of Actinoplanes auranticolor NBRC 12245.</title>
        <authorList>
            <person name="Komaki H."/>
            <person name="Tamura T."/>
        </authorList>
    </citation>
    <scope>NUCLEOTIDE SEQUENCE</scope>
    <source>
        <strain evidence="9">NBRC 12245</strain>
    </source>
</reference>
<dbReference type="RefSeq" id="WP_246595033.1">
    <property type="nucleotide sequence ID" value="NZ_BAABEA010000009.1"/>
</dbReference>
<organism evidence="9 10">
    <name type="scientific">Actinoplanes auranticolor</name>
    <dbReference type="NCBI Taxonomy" id="47988"/>
    <lineage>
        <taxon>Bacteria</taxon>
        <taxon>Bacillati</taxon>
        <taxon>Actinomycetota</taxon>
        <taxon>Actinomycetes</taxon>
        <taxon>Micromonosporales</taxon>
        <taxon>Micromonosporaceae</taxon>
        <taxon>Actinoplanes</taxon>
    </lineage>
</organism>
<dbReference type="Gene3D" id="1.20.1720.10">
    <property type="entry name" value="Multidrug resistance protein D"/>
    <property type="match status" value="1"/>
</dbReference>
<dbReference type="PROSITE" id="PS50850">
    <property type="entry name" value="MFS"/>
    <property type="match status" value="1"/>
</dbReference>
<feature type="transmembrane region" description="Helical" evidence="7">
    <location>
        <begin position="82"/>
        <end position="101"/>
    </location>
</feature>
<dbReference type="CDD" id="cd17321">
    <property type="entry name" value="MFS_MMR_MDR_like"/>
    <property type="match status" value="1"/>
</dbReference>
<evidence type="ECO:0000256" key="3">
    <source>
        <dbReference type="ARBA" id="ARBA00022475"/>
    </source>
</evidence>
<evidence type="ECO:0000313" key="10">
    <source>
        <dbReference type="Proteomes" id="UP000681340"/>
    </source>
</evidence>
<keyword evidence="10" id="KW-1185">Reference proteome</keyword>
<feature type="transmembrane region" description="Helical" evidence="7">
    <location>
        <begin position="479"/>
        <end position="499"/>
    </location>
</feature>
<dbReference type="Proteomes" id="UP000681340">
    <property type="component" value="Unassembled WGS sequence"/>
</dbReference>
<feature type="transmembrane region" description="Helical" evidence="7">
    <location>
        <begin position="107"/>
        <end position="128"/>
    </location>
</feature>
<dbReference type="GO" id="GO:0022857">
    <property type="term" value="F:transmembrane transporter activity"/>
    <property type="evidence" value="ECO:0007669"/>
    <property type="project" value="InterPro"/>
</dbReference>
<evidence type="ECO:0000313" key="9">
    <source>
        <dbReference type="EMBL" id="GIM65922.1"/>
    </source>
</evidence>
<dbReference type="Pfam" id="PF07690">
    <property type="entry name" value="MFS_1"/>
    <property type="match status" value="1"/>
</dbReference>
<dbReference type="SUPFAM" id="SSF103473">
    <property type="entry name" value="MFS general substrate transporter"/>
    <property type="match status" value="1"/>
</dbReference>
<comment type="caution">
    <text evidence="9">The sequence shown here is derived from an EMBL/GenBank/DDBJ whole genome shotgun (WGS) entry which is preliminary data.</text>
</comment>
<name>A0A919S6Q4_9ACTN</name>
<keyword evidence="5 7" id="KW-1133">Transmembrane helix</keyword>
<feature type="transmembrane region" description="Helical" evidence="7">
    <location>
        <begin position="406"/>
        <end position="425"/>
    </location>
</feature>
<feature type="transmembrane region" description="Helical" evidence="7">
    <location>
        <begin position="52"/>
        <end position="70"/>
    </location>
</feature>
<evidence type="ECO:0000256" key="2">
    <source>
        <dbReference type="ARBA" id="ARBA00022448"/>
    </source>
</evidence>